<dbReference type="PIRSF" id="PIRSF000460">
    <property type="entry name" value="Pprylas_GlgP"/>
    <property type="match status" value="1"/>
</dbReference>
<evidence type="ECO:0000256" key="7">
    <source>
        <dbReference type="ARBA" id="ARBA00022898"/>
    </source>
</evidence>
<evidence type="ECO:0000256" key="11">
    <source>
        <dbReference type="RuleBase" id="RU000587"/>
    </source>
</evidence>
<evidence type="ECO:0000256" key="9">
    <source>
        <dbReference type="ARBA" id="ARBA00025174"/>
    </source>
</evidence>
<dbReference type="EC" id="2.4.1.1" evidence="11"/>
<dbReference type="GO" id="GO:0008184">
    <property type="term" value="F:glycogen phosphorylase activity"/>
    <property type="evidence" value="ECO:0007669"/>
    <property type="project" value="InterPro"/>
</dbReference>
<dbReference type="PANTHER" id="PTHR11468:SF3">
    <property type="entry name" value="GLYCOGEN PHOSPHORYLASE, LIVER FORM"/>
    <property type="match status" value="1"/>
</dbReference>
<comment type="similarity">
    <text evidence="3 11">Belongs to the glycogen phosphorylase family.</text>
</comment>
<dbReference type="FunFam" id="3.40.50.2000:FF:000003">
    <property type="entry name" value="Alpha-1,4 glucan phosphorylase"/>
    <property type="match status" value="1"/>
</dbReference>
<feature type="modified residue" description="N6-(pyridoxal phosphate)lysine" evidence="10">
    <location>
        <position position="646"/>
    </location>
</feature>
<evidence type="ECO:0000256" key="3">
    <source>
        <dbReference type="ARBA" id="ARBA00006047"/>
    </source>
</evidence>
<organism evidence="12 13">
    <name type="scientific">Roseobacter cerasinus</name>
    <dbReference type="NCBI Taxonomy" id="2602289"/>
    <lineage>
        <taxon>Bacteria</taxon>
        <taxon>Pseudomonadati</taxon>
        <taxon>Pseudomonadota</taxon>
        <taxon>Alphaproteobacteria</taxon>
        <taxon>Rhodobacterales</taxon>
        <taxon>Roseobacteraceae</taxon>
        <taxon>Roseobacter</taxon>
    </lineage>
</organism>
<protein>
    <recommendedName>
        <fullName evidence="11">Alpha-1,4 glucan phosphorylase</fullName>
        <ecNumber evidence="11">2.4.1.1</ecNumber>
    </recommendedName>
</protein>
<dbReference type="InterPro" id="IPR035090">
    <property type="entry name" value="Pyridoxal_P_attach_site"/>
</dbReference>
<dbReference type="EMBL" id="BLIV01000003">
    <property type="protein sequence ID" value="GFE49805.1"/>
    <property type="molecule type" value="Genomic_DNA"/>
</dbReference>
<evidence type="ECO:0000256" key="10">
    <source>
        <dbReference type="PIRSR" id="PIRSR000460-1"/>
    </source>
</evidence>
<dbReference type="GO" id="GO:0005980">
    <property type="term" value="P:glycogen catabolic process"/>
    <property type="evidence" value="ECO:0007669"/>
    <property type="project" value="TreeGrafter"/>
</dbReference>
<dbReference type="Proteomes" id="UP000436522">
    <property type="component" value="Unassembled WGS sequence"/>
</dbReference>
<dbReference type="Pfam" id="PF00343">
    <property type="entry name" value="Phosphorylase"/>
    <property type="match status" value="1"/>
</dbReference>
<evidence type="ECO:0000256" key="8">
    <source>
        <dbReference type="ARBA" id="ARBA00023277"/>
    </source>
</evidence>
<proteinExistence type="inferred from homology"/>
<keyword evidence="4" id="KW-0021">Allosteric enzyme</keyword>
<comment type="catalytic activity">
    <reaction evidence="1 11">
        <text>[(1-&gt;4)-alpha-D-glucosyl](n) + phosphate = [(1-&gt;4)-alpha-D-glucosyl](n-1) + alpha-D-glucose 1-phosphate</text>
        <dbReference type="Rhea" id="RHEA:41732"/>
        <dbReference type="Rhea" id="RHEA-COMP:9584"/>
        <dbReference type="Rhea" id="RHEA-COMP:9586"/>
        <dbReference type="ChEBI" id="CHEBI:15444"/>
        <dbReference type="ChEBI" id="CHEBI:43474"/>
        <dbReference type="ChEBI" id="CHEBI:58601"/>
        <dbReference type="EC" id="2.4.1.1"/>
    </reaction>
</comment>
<keyword evidence="8 11" id="KW-0119">Carbohydrate metabolism</keyword>
<evidence type="ECO:0000256" key="5">
    <source>
        <dbReference type="ARBA" id="ARBA00022676"/>
    </source>
</evidence>
<dbReference type="AlphaFoldDB" id="A0A640VSC4"/>
<evidence type="ECO:0000313" key="12">
    <source>
        <dbReference type="EMBL" id="GFE49805.1"/>
    </source>
</evidence>
<dbReference type="InterPro" id="IPR000811">
    <property type="entry name" value="Glyco_trans_35"/>
</dbReference>
<keyword evidence="13" id="KW-1185">Reference proteome</keyword>
<dbReference type="PANTHER" id="PTHR11468">
    <property type="entry name" value="GLYCOGEN PHOSPHORYLASE"/>
    <property type="match status" value="1"/>
</dbReference>
<comment type="function">
    <text evidence="9">Phosphorylase is an important allosteric enzyme in carbohydrate metabolism. Enzymes from different sources differ in their regulatory mechanisms and in their natural substrates. However, all known phosphorylases share catalytic and structural properties.</text>
</comment>
<dbReference type="PROSITE" id="PS00102">
    <property type="entry name" value="PHOSPHORYLASE"/>
    <property type="match status" value="1"/>
</dbReference>
<evidence type="ECO:0000313" key="13">
    <source>
        <dbReference type="Proteomes" id="UP000436522"/>
    </source>
</evidence>
<dbReference type="InterPro" id="IPR011833">
    <property type="entry name" value="Glycg_phsphrylas"/>
</dbReference>
<keyword evidence="5 11" id="KW-0328">Glycosyltransferase</keyword>
<comment type="cofactor">
    <cofactor evidence="2 11">
        <name>pyridoxal 5'-phosphate</name>
        <dbReference type="ChEBI" id="CHEBI:597326"/>
    </cofactor>
</comment>
<evidence type="ECO:0000256" key="1">
    <source>
        <dbReference type="ARBA" id="ARBA00001275"/>
    </source>
</evidence>
<dbReference type="GO" id="GO:0005737">
    <property type="term" value="C:cytoplasm"/>
    <property type="evidence" value="ECO:0007669"/>
    <property type="project" value="TreeGrafter"/>
</dbReference>
<reference evidence="12 13" key="1">
    <citation type="submission" date="2019-12" db="EMBL/GenBank/DDBJ databases">
        <title>Roseobacter cerasinus sp. nov., isolated from seawater around aquaculture.</title>
        <authorList>
            <person name="Muramatsu S."/>
            <person name="Takabe Y."/>
            <person name="Mori K."/>
            <person name="Takaichi S."/>
            <person name="Hanada S."/>
        </authorList>
    </citation>
    <scope>NUCLEOTIDE SEQUENCE [LARGE SCALE GENOMIC DNA]</scope>
    <source>
        <strain evidence="12 13">AI77</strain>
    </source>
</reference>
<dbReference type="GO" id="GO:0030170">
    <property type="term" value="F:pyridoxal phosphate binding"/>
    <property type="evidence" value="ECO:0007669"/>
    <property type="project" value="InterPro"/>
</dbReference>
<dbReference type="Gene3D" id="3.40.50.2000">
    <property type="entry name" value="Glycogen Phosphorylase B"/>
    <property type="match status" value="2"/>
</dbReference>
<sequence>MSDMSSPPVTPQAFSADILRHLKQSLGKDASHAALYDWRMALSLALRDRVVDPWFESTRKTYEARGKRVYYLSMEFLIGRLIEDVAVNLGLDAVAQEALESLGQDYAKVVADEPDAALGNGGLGRLAACFMDSLSTLGIPAYGYGIRYEHGLFEQHFKDGAQMETAETWLAQRHAWEFERPEVSYPIHFGGVLREVDGAQVWEPGETVMASAYDTPVVGWQGRWANTLRLWAAQPTMAFDLSSFNRGDYMGASAPEALARTISRVLYPDDTTEDGKELRLKQEYFFTSASIQDLLRRFLSEGGDLAALADHVAIQLNDTHPAIAGPELVRLLIDAHGMEVALAISTARACLAYTNHTLLPEALERWPEDLFIRVLPRHHRIIALIEAAHLAETGSHVRIIEHGEVKMGELAFVMAHRVNGVSALHSDLVKETVFADLNRDYPGRIINQTNGITPRRWLYSCNPALRDLINETIGTAWPDDLQQLEGLSTHASDAAFLERFQAAKDTNKARLANWLKARDGVVLDPAAMFDVQIKRIHEYKRQLMNLLETIALWNDIRDTPNGNWTPRVKIFGGKAAPGYVVAKEIIHLINDAAALINADPVTKDLLQIVYPENYNVSMAEILIPAADLSEQISTAGKEASGTGNMKFALNGAPTIGTLDGANVEIRDCVGAENFFLFGLTAAEVVARRAEPSYARRAVEASPRLARVLKQIESGVFSPSEKARYAGLVQGLVDHDYFLVTCDFDSYFETQREVDTAFADQSAWTRMAALNTARVGWFSSDRTIAGYARDIWNAPSLIGPRRSQKDVA</sequence>
<comment type="function">
    <text evidence="11">Allosteric enzyme that catalyzes the rate-limiting step in glycogen catabolism, the phosphorolytic cleavage of glycogen to produce glucose-1-phosphate, and plays a central role in maintaining cellular and organismal glucose homeostasis.</text>
</comment>
<accession>A0A640VSC4</accession>
<dbReference type="FunFam" id="3.40.50.2000:FF:000807">
    <property type="entry name" value="Alpha-glucan phosphorylase 2, cytosolic"/>
    <property type="match status" value="1"/>
</dbReference>
<keyword evidence="7 10" id="KW-0663">Pyridoxal phosphate</keyword>
<evidence type="ECO:0000256" key="6">
    <source>
        <dbReference type="ARBA" id="ARBA00022679"/>
    </source>
</evidence>
<dbReference type="SUPFAM" id="SSF53756">
    <property type="entry name" value="UDP-Glycosyltransferase/glycogen phosphorylase"/>
    <property type="match status" value="1"/>
</dbReference>
<name>A0A640VSC4_9RHOB</name>
<evidence type="ECO:0000256" key="2">
    <source>
        <dbReference type="ARBA" id="ARBA00001933"/>
    </source>
</evidence>
<evidence type="ECO:0000256" key="4">
    <source>
        <dbReference type="ARBA" id="ARBA00022533"/>
    </source>
</evidence>
<dbReference type="NCBIfam" id="TIGR02093">
    <property type="entry name" value="P_ylase"/>
    <property type="match status" value="1"/>
</dbReference>
<comment type="caution">
    <text evidence="12">The sequence shown here is derived from an EMBL/GenBank/DDBJ whole genome shotgun (WGS) entry which is preliminary data.</text>
</comment>
<gene>
    <name evidence="12" type="primary">glgP</name>
    <name evidence="12" type="ORF">So717_15580</name>
</gene>
<dbReference type="OrthoDB" id="7229284at2"/>
<dbReference type="CDD" id="cd04300">
    <property type="entry name" value="GT35_Glycogen_Phosphorylase"/>
    <property type="match status" value="1"/>
</dbReference>
<keyword evidence="6 11" id="KW-0808">Transferase</keyword>